<evidence type="ECO:0000313" key="2">
    <source>
        <dbReference type="EMBL" id="KYP31465.1"/>
    </source>
</evidence>
<feature type="domain" description="Reverse transcriptase" evidence="1">
    <location>
        <begin position="7"/>
        <end position="67"/>
    </location>
</feature>
<dbReference type="AlphaFoldDB" id="A0A151QMF5"/>
<dbReference type="InterPro" id="IPR000477">
    <property type="entry name" value="RT_dom"/>
</dbReference>
<dbReference type="Proteomes" id="UP000075243">
    <property type="component" value="Unassembled WGS sequence"/>
</dbReference>
<dbReference type="PANTHER" id="PTHR37984:SF5">
    <property type="entry name" value="PROTEIN NYNRIN-LIKE"/>
    <property type="match status" value="1"/>
</dbReference>
<dbReference type="PANTHER" id="PTHR37984">
    <property type="entry name" value="PROTEIN CBG26694"/>
    <property type="match status" value="1"/>
</dbReference>
<dbReference type="SUPFAM" id="SSF56672">
    <property type="entry name" value="DNA/RNA polymerases"/>
    <property type="match status" value="1"/>
</dbReference>
<dbReference type="OMA" id="PFRIVQM"/>
<dbReference type="EMBL" id="KQ485966">
    <property type="protein sequence ID" value="KYP31465.1"/>
    <property type="molecule type" value="Genomic_DNA"/>
</dbReference>
<organism evidence="2 3">
    <name type="scientific">Cajanus cajan</name>
    <name type="common">Pigeon pea</name>
    <name type="synonym">Cajanus indicus</name>
    <dbReference type="NCBI Taxonomy" id="3821"/>
    <lineage>
        <taxon>Eukaryota</taxon>
        <taxon>Viridiplantae</taxon>
        <taxon>Streptophyta</taxon>
        <taxon>Embryophyta</taxon>
        <taxon>Tracheophyta</taxon>
        <taxon>Spermatophyta</taxon>
        <taxon>Magnoliopsida</taxon>
        <taxon>eudicotyledons</taxon>
        <taxon>Gunneridae</taxon>
        <taxon>Pentapetalae</taxon>
        <taxon>rosids</taxon>
        <taxon>fabids</taxon>
        <taxon>Fabales</taxon>
        <taxon>Fabaceae</taxon>
        <taxon>Papilionoideae</taxon>
        <taxon>50 kb inversion clade</taxon>
        <taxon>NPAAA clade</taxon>
        <taxon>indigoferoid/millettioid clade</taxon>
        <taxon>Phaseoleae</taxon>
        <taxon>Cajanus</taxon>
    </lineage>
</organism>
<evidence type="ECO:0000313" key="3">
    <source>
        <dbReference type="Proteomes" id="UP000075243"/>
    </source>
</evidence>
<dbReference type="FunFam" id="3.30.70.270:FF:000020">
    <property type="entry name" value="Transposon Tf2-6 polyprotein-like Protein"/>
    <property type="match status" value="1"/>
</dbReference>
<dbReference type="Gramene" id="C.cajan_45554.t">
    <property type="protein sequence ID" value="C.cajan_45554.t"/>
    <property type="gene ID" value="C.cajan_45554"/>
</dbReference>
<dbReference type="InterPro" id="IPR050951">
    <property type="entry name" value="Retrovirus_Pol_polyprotein"/>
</dbReference>
<sequence length="237" mass="27167">MFSIFSDFLENCIEVFMDDFTVYGSSFDTCLDNLDRVLNRCIETNLVLNFEKCHFMVEQGIVLGHIISSKGIEVDPAKVSVISQLPYPSCVREVRSFLGHAGFYRRFVKEFSKKALPLSNLLQKNFDFVFDERCKQAFECLKEALTTTSIIQEPDWTRKFYCIFKARLMGGKLRSKWIGPFFVTNVYPYGTVEIKSESTDKSFKVNGNRLKPFLNNPSLLDAIVEEMSLLDPASLPP</sequence>
<dbReference type="Pfam" id="PF00078">
    <property type="entry name" value="RVT_1"/>
    <property type="match status" value="1"/>
</dbReference>
<evidence type="ECO:0000259" key="1">
    <source>
        <dbReference type="Pfam" id="PF00078"/>
    </source>
</evidence>
<reference evidence="2" key="1">
    <citation type="journal article" date="2012" name="Nat. Biotechnol.">
        <title>Draft genome sequence of pigeonpea (Cajanus cajan), an orphan legume crop of resource-poor farmers.</title>
        <authorList>
            <person name="Varshney R.K."/>
            <person name="Chen W."/>
            <person name="Li Y."/>
            <person name="Bharti A.K."/>
            <person name="Saxena R.K."/>
            <person name="Schlueter J.A."/>
            <person name="Donoghue M.T."/>
            <person name="Azam S."/>
            <person name="Fan G."/>
            <person name="Whaley A.M."/>
            <person name="Farmer A.D."/>
            <person name="Sheridan J."/>
            <person name="Iwata A."/>
            <person name="Tuteja R."/>
            <person name="Penmetsa R.V."/>
            <person name="Wu W."/>
            <person name="Upadhyaya H.D."/>
            <person name="Yang S.P."/>
            <person name="Shah T."/>
            <person name="Saxena K.B."/>
            <person name="Michael T."/>
            <person name="McCombie W.R."/>
            <person name="Yang B."/>
            <person name="Zhang G."/>
            <person name="Yang H."/>
            <person name="Wang J."/>
            <person name="Spillane C."/>
            <person name="Cook D.R."/>
            <person name="May G.D."/>
            <person name="Xu X."/>
            <person name="Jackson S.A."/>
        </authorList>
    </citation>
    <scope>NUCLEOTIDE SEQUENCE [LARGE SCALE GENOMIC DNA]</scope>
</reference>
<dbReference type="InterPro" id="IPR043502">
    <property type="entry name" value="DNA/RNA_pol_sf"/>
</dbReference>
<protein>
    <submittedName>
        <fullName evidence="2">Retrovirus-related Pol polyprotein from transposon opus</fullName>
    </submittedName>
</protein>
<gene>
    <name evidence="2" type="ORF">KK1_048212</name>
</gene>
<accession>A0A151QMF5</accession>
<dbReference type="InterPro" id="IPR043128">
    <property type="entry name" value="Rev_trsase/Diguanyl_cyclase"/>
</dbReference>
<name>A0A151QMF5_CAJCA</name>
<proteinExistence type="predicted"/>
<dbReference type="Gene3D" id="3.30.70.270">
    <property type="match status" value="2"/>
</dbReference>
<keyword evidence="3" id="KW-1185">Reference proteome</keyword>